<name>A0ABV5GCY2_9FLAO</name>
<dbReference type="Gene3D" id="2.60.40.1190">
    <property type="match status" value="1"/>
</dbReference>
<dbReference type="CDD" id="cd09618">
    <property type="entry name" value="CBM9_like_2"/>
    <property type="match status" value="1"/>
</dbReference>
<dbReference type="Pfam" id="PF19313">
    <property type="entry name" value="DUF5916"/>
    <property type="match status" value="1"/>
</dbReference>
<protein>
    <submittedName>
        <fullName evidence="2">DUF5916 domain-containing protein</fullName>
    </submittedName>
</protein>
<dbReference type="Proteomes" id="UP001589576">
    <property type="component" value="Unassembled WGS sequence"/>
</dbReference>
<evidence type="ECO:0000259" key="1">
    <source>
        <dbReference type="Pfam" id="PF19313"/>
    </source>
</evidence>
<gene>
    <name evidence="2" type="ORF">ACFFUU_05135</name>
</gene>
<sequence length="815" mass="93966">MPKYSCYFICIILLFTGKILGQKKTLQTQFTDEKITIDGKFDEAAWKFAQTATDFVMVAPYNGVPIPPEKKTDVKVIYTNEAIFVAATLYDEEPNAISKELTERDNFATADHFGVQLNGYNDGQQEFRFFVSAAGVQIDVFYTEANGEDVSWNAIWESKTQITNFGWVVEMRIPYAALRFSTAKKQTWGLNFYREIRRDNQQYTWNRIQNDISSESNQAGILEGIENIKTPTRLFLIPFSSYYLNASKNQKTYGELKGGLDIKYGINDAYTLDAILIPDFGQTKFDNVELNLSAFEQQFAENRPFFTEGTDLFNKGDLLYTRRIGESPSMELANNETIDKFPSTIKLINALKISGRNKSGLGIGVLNAVTEQTSVVVKNTDTNQTRLETLAPVTNYNVFVLDQRFNKNSSVSLVNTNVTRNGQFRDANVSALVWDLNTRTNSFQAQGNFQFSQINDVDNTNGFKSYFEFNKTKGKYRFGVGGTYVSKDYDNNDLGINFLTHYHSFYGNASYRILKPNKTFNTFKLSLNASSEIDNNSGKTQANNIDISLITYSIKNDYFGFALKSRPFKIYDFYEARSIDDSKFVIYPESIESVFNFSSNYLRKFALDFNPTITFLNEKDRINYGVLISPRYRFNDHISLIYSFKFSRQNKNIGWVDFDEDGNTIFARRNRITYTNTLQGKYSLNSNMNFNLTVRHYWSFAVNDDYLTLQDDGTFTDNLLYNNNKNSNLNTWNLDFSYSWWFAPGSQISILYRNKSSLFSREYSHQFESNFRDAIDNQNLSHSLSISVRYFIDYNSLKNSKFSKSFTKPKEIIHF</sequence>
<reference evidence="2 3" key="1">
    <citation type="submission" date="2024-09" db="EMBL/GenBank/DDBJ databases">
        <authorList>
            <person name="Sun Q."/>
            <person name="Mori K."/>
        </authorList>
    </citation>
    <scope>NUCLEOTIDE SEQUENCE [LARGE SCALE GENOMIC DNA]</scope>
    <source>
        <strain evidence="2 3">CECT 8460</strain>
    </source>
</reference>
<evidence type="ECO:0000313" key="3">
    <source>
        <dbReference type="Proteomes" id="UP001589576"/>
    </source>
</evidence>
<accession>A0ABV5GCY2</accession>
<evidence type="ECO:0000313" key="2">
    <source>
        <dbReference type="EMBL" id="MFB9088977.1"/>
    </source>
</evidence>
<comment type="caution">
    <text evidence="2">The sequence shown here is derived from an EMBL/GenBank/DDBJ whole genome shotgun (WGS) entry which is preliminary data.</text>
</comment>
<dbReference type="RefSeq" id="WP_290284274.1">
    <property type="nucleotide sequence ID" value="NZ_JAUFQN010000019.1"/>
</dbReference>
<dbReference type="EMBL" id="JBHMFB010000012">
    <property type="protein sequence ID" value="MFB9088977.1"/>
    <property type="molecule type" value="Genomic_DNA"/>
</dbReference>
<dbReference type="InterPro" id="IPR045670">
    <property type="entry name" value="DUF5916"/>
</dbReference>
<dbReference type="SUPFAM" id="SSF49344">
    <property type="entry name" value="CBD9-like"/>
    <property type="match status" value="1"/>
</dbReference>
<organism evidence="2 3">
    <name type="scientific">Flavobacterium paronense</name>
    <dbReference type="NCBI Taxonomy" id="1392775"/>
    <lineage>
        <taxon>Bacteria</taxon>
        <taxon>Pseudomonadati</taxon>
        <taxon>Bacteroidota</taxon>
        <taxon>Flavobacteriia</taxon>
        <taxon>Flavobacteriales</taxon>
        <taxon>Flavobacteriaceae</taxon>
        <taxon>Flavobacterium</taxon>
    </lineage>
</organism>
<keyword evidence="3" id="KW-1185">Reference proteome</keyword>
<feature type="domain" description="DUF5916" evidence="1">
    <location>
        <begin position="230"/>
        <end position="800"/>
    </location>
</feature>
<proteinExistence type="predicted"/>